<name>A0A511QV34_9VIBR</name>
<reference evidence="2 3" key="1">
    <citation type="submission" date="2019-07" db="EMBL/GenBank/DDBJ databases">
        <title>Whole genome shotgun sequence of Vibrio superstes NBRC 103154.</title>
        <authorList>
            <person name="Hosoyama A."/>
            <person name="Uohara A."/>
            <person name="Ohji S."/>
            <person name="Ichikawa N."/>
        </authorList>
    </citation>
    <scope>NUCLEOTIDE SEQUENCE [LARGE SCALE GENOMIC DNA]</scope>
    <source>
        <strain evidence="2 3">NBRC 103154</strain>
    </source>
</reference>
<evidence type="ECO:0000313" key="3">
    <source>
        <dbReference type="Proteomes" id="UP000321113"/>
    </source>
</evidence>
<comment type="caution">
    <text evidence="2">The sequence shown here is derived from an EMBL/GenBank/DDBJ whole genome shotgun (WGS) entry which is preliminary data.</text>
</comment>
<gene>
    <name evidence="2" type="ORF">VSU01S_34590</name>
</gene>
<dbReference type="Proteomes" id="UP000321113">
    <property type="component" value="Unassembled WGS sequence"/>
</dbReference>
<dbReference type="AlphaFoldDB" id="A0A511QV34"/>
<dbReference type="EMBL" id="BJXK01000019">
    <property type="protein sequence ID" value="GEM81214.1"/>
    <property type="molecule type" value="Genomic_DNA"/>
</dbReference>
<organism evidence="2 3">
    <name type="scientific">Vibrio superstes NBRC 103154</name>
    <dbReference type="NCBI Taxonomy" id="1219062"/>
    <lineage>
        <taxon>Bacteria</taxon>
        <taxon>Pseudomonadati</taxon>
        <taxon>Pseudomonadota</taxon>
        <taxon>Gammaproteobacteria</taxon>
        <taxon>Vibrionales</taxon>
        <taxon>Vibrionaceae</taxon>
        <taxon>Vibrio</taxon>
    </lineage>
</organism>
<keyword evidence="1" id="KW-0732">Signal</keyword>
<proteinExistence type="predicted"/>
<accession>A0A511QV34</accession>
<sequence>MKLLNPIIAMLLASSCSHALATTYTDPVDNHFDMGDYLAENAYGFLPVPILITEPALGYGGGMMGVFLHESDAQKKKRKQLAMQSLDGGAQLLTPAITVAGAFGTENGSWAAFIGHRHTWKKDSIRYLGGIGYGDIHMNFYSPFEQLESSGFEMSMQGIGAIQKLKFRVADTPLFLGFAQKFVAPDLAVVDSSHVDDALQKWVNMSPVVSGLGLVAEVDTRNQFLYPTSGGDYKAEYMVFDDSIGSDYDFQTLSAQGVHYFSLNETWNIALQGKYNYLSTDERLLPPPAYPDIQLRGIARNRYQGSATASIESQLTYNITNRWSASVFGGLGSAVEETSELFSDDNHYAYGMGFRYLIARRYGMHVGIDIAKSEEDNALYFQVGTGM</sequence>
<dbReference type="Gene3D" id="2.40.160.50">
    <property type="entry name" value="membrane protein fhac: a member of the omp85/tpsb transporter family"/>
    <property type="match status" value="1"/>
</dbReference>
<feature type="chain" id="PRO_5022144162" evidence="1">
    <location>
        <begin position="22"/>
        <end position="387"/>
    </location>
</feature>
<feature type="signal peptide" evidence="1">
    <location>
        <begin position="1"/>
        <end position="21"/>
    </location>
</feature>
<evidence type="ECO:0000256" key="1">
    <source>
        <dbReference type="SAM" id="SignalP"/>
    </source>
</evidence>
<protein>
    <submittedName>
        <fullName evidence="2">Glyceraldehyde-3-phosphate dehydrogenase</fullName>
    </submittedName>
</protein>
<dbReference type="OrthoDB" id="9771071at2"/>
<dbReference type="PROSITE" id="PS51257">
    <property type="entry name" value="PROKAR_LIPOPROTEIN"/>
    <property type="match status" value="1"/>
</dbReference>
<evidence type="ECO:0000313" key="2">
    <source>
        <dbReference type="EMBL" id="GEM81214.1"/>
    </source>
</evidence>
<keyword evidence="3" id="KW-1185">Reference proteome</keyword>